<dbReference type="InterPro" id="IPR001387">
    <property type="entry name" value="Cro/C1-type_HTH"/>
</dbReference>
<dbReference type="PROSITE" id="PS50943">
    <property type="entry name" value="HTH_CROC1"/>
    <property type="match status" value="1"/>
</dbReference>
<name>A0ABX3NNV1_9BACT</name>
<reference evidence="3 4" key="1">
    <citation type="submission" date="2016-04" db="EMBL/GenBank/DDBJ databases">
        <authorList>
            <person name="Chen L."/>
            <person name="Zhuang W."/>
            <person name="Wang G."/>
        </authorList>
    </citation>
    <scope>NUCLEOTIDE SEQUENCE [LARGE SCALE GENOMIC DNA]</scope>
    <source>
        <strain evidence="4">GR20</strain>
    </source>
</reference>
<feature type="domain" description="HTH cro/C1-type" evidence="2">
    <location>
        <begin position="10"/>
        <end position="60"/>
    </location>
</feature>
<sequence length="123" mass="13908">MKNVLLCLCRKTHGLTKSQVALKLGMTEKDYKKLESGVLLMTDEQAGKLSDLYNIGPKYFLKSSRQLDLLLLRGQIIKAFTLESDVRNLLIKKLSQNIPDGITMDEIEAPDENVSDEEQTTHQ</sequence>
<protein>
    <recommendedName>
        <fullName evidence="2">HTH cro/C1-type domain-containing protein</fullName>
    </recommendedName>
</protein>
<comment type="caution">
    <text evidence="3">The sequence shown here is derived from an EMBL/GenBank/DDBJ whole genome shotgun (WGS) entry which is preliminary data.</text>
</comment>
<dbReference type="SUPFAM" id="SSF47413">
    <property type="entry name" value="lambda repressor-like DNA-binding domains"/>
    <property type="match status" value="1"/>
</dbReference>
<accession>A0ABX3NNV1</accession>
<dbReference type="CDD" id="cd00093">
    <property type="entry name" value="HTH_XRE"/>
    <property type="match status" value="1"/>
</dbReference>
<evidence type="ECO:0000313" key="4">
    <source>
        <dbReference type="Proteomes" id="UP000192277"/>
    </source>
</evidence>
<dbReference type="InterPro" id="IPR010982">
    <property type="entry name" value="Lambda_DNA-bd_dom_sf"/>
</dbReference>
<gene>
    <name evidence="3" type="ORF">A4D02_36085</name>
</gene>
<keyword evidence="4" id="KW-1185">Reference proteome</keyword>
<feature type="region of interest" description="Disordered" evidence="1">
    <location>
        <begin position="102"/>
        <end position="123"/>
    </location>
</feature>
<proteinExistence type="predicted"/>
<evidence type="ECO:0000259" key="2">
    <source>
        <dbReference type="PROSITE" id="PS50943"/>
    </source>
</evidence>
<evidence type="ECO:0000313" key="3">
    <source>
        <dbReference type="EMBL" id="OQP40674.1"/>
    </source>
</evidence>
<evidence type="ECO:0000256" key="1">
    <source>
        <dbReference type="SAM" id="MobiDB-lite"/>
    </source>
</evidence>
<dbReference type="Proteomes" id="UP000192277">
    <property type="component" value="Unassembled WGS sequence"/>
</dbReference>
<dbReference type="Gene3D" id="1.10.260.40">
    <property type="entry name" value="lambda repressor-like DNA-binding domains"/>
    <property type="match status" value="1"/>
</dbReference>
<dbReference type="EMBL" id="LWBO01000060">
    <property type="protein sequence ID" value="OQP40674.1"/>
    <property type="molecule type" value="Genomic_DNA"/>
</dbReference>
<feature type="compositionally biased region" description="Acidic residues" evidence="1">
    <location>
        <begin position="103"/>
        <end position="123"/>
    </location>
</feature>
<organism evidence="3 4">
    <name type="scientific">Niastella koreensis</name>
    <dbReference type="NCBI Taxonomy" id="354356"/>
    <lineage>
        <taxon>Bacteria</taxon>
        <taxon>Pseudomonadati</taxon>
        <taxon>Bacteroidota</taxon>
        <taxon>Chitinophagia</taxon>
        <taxon>Chitinophagales</taxon>
        <taxon>Chitinophagaceae</taxon>
        <taxon>Niastella</taxon>
    </lineage>
</organism>